<protein>
    <submittedName>
        <fullName evidence="1">Uncharacterized protein</fullName>
    </submittedName>
</protein>
<comment type="caution">
    <text evidence="1">The sequence shown here is derived from an EMBL/GenBank/DDBJ whole genome shotgun (WGS) entry which is preliminary data.</text>
</comment>
<evidence type="ECO:0000313" key="2">
    <source>
        <dbReference type="Proteomes" id="UP000037035"/>
    </source>
</evidence>
<name>A0A0L6UDJ0_9BASI</name>
<dbReference type="VEuPathDB" id="FungiDB:VP01_7148g1"/>
<reference evidence="1 2" key="1">
    <citation type="submission" date="2015-08" db="EMBL/GenBank/DDBJ databases">
        <title>Next Generation Sequencing and Analysis of the Genome of Puccinia sorghi L Schw, the Causal Agent of Maize Common Rust.</title>
        <authorList>
            <person name="Rochi L."/>
            <person name="Burguener G."/>
            <person name="Darino M."/>
            <person name="Turjanski A."/>
            <person name="Kreff E."/>
            <person name="Dieguez M.J."/>
            <person name="Sacco F."/>
        </authorList>
    </citation>
    <scope>NUCLEOTIDE SEQUENCE [LARGE SCALE GENOMIC DNA]</scope>
    <source>
        <strain evidence="1 2">RO10H11247</strain>
    </source>
</reference>
<organism evidence="1 2">
    <name type="scientific">Puccinia sorghi</name>
    <dbReference type="NCBI Taxonomy" id="27349"/>
    <lineage>
        <taxon>Eukaryota</taxon>
        <taxon>Fungi</taxon>
        <taxon>Dikarya</taxon>
        <taxon>Basidiomycota</taxon>
        <taxon>Pucciniomycotina</taxon>
        <taxon>Pucciniomycetes</taxon>
        <taxon>Pucciniales</taxon>
        <taxon>Pucciniaceae</taxon>
        <taxon>Puccinia</taxon>
    </lineage>
</organism>
<dbReference type="Proteomes" id="UP000037035">
    <property type="component" value="Unassembled WGS sequence"/>
</dbReference>
<dbReference type="AlphaFoldDB" id="A0A0L6UDJ0"/>
<sequence length="314" mass="34785">MSSAAATAETQPPPRLYKLHSAYQDRGPLAVQNVLASMSLNFPRQPALTANKKNIKFAVKILPCLTYHTQTFESWLGGSSIAQTLRTRLYHGNQRSNQKLTGKLLIFNNPKLGTVLQSIMSGRFLETNFDSHSHSSMGVLALTCLDLPPKSRNKPANIFIAGMIPAPTEPDMTMISHILAPLFNELLLLNTGIFIKTHNFPIGRRLSIHRGALIGDVVASHKLSGFASHLATFFCSWCKCKKSEMMHMQLGPMRKQHETRLQALCSTACPIGIHTIDGFNGHLNPIHLSTALTTTDWKILKTKTQRTHILARTS</sequence>
<proteinExistence type="predicted"/>
<dbReference type="EMBL" id="LAVV01012548">
    <property type="protein sequence ID" value="KNZ46586.1"/>
    <property type="molecule type" value="Genomic_DNA"/>
</dbReference>
<accession>A0A0L6UDJ0</accession>
<dbReference type="OrthoDB" id="3039677at2759"/>
<dbReference type="STRING" id="27349.A0A0L6UDJ0"/>
<gene>
    <name evidence="1" type="ORF">VP01_7148g1</name>
</gene>
<keyword evidence="2" id="KW-1185">Reference proteome</keyword>
<evidence type="ECO:0000313" key="1">
    <source>
        <dbReference type="EMBL" id="KNZ46586.1"/>
    </source>
</evidence>